<feature type="chain" id="PRO_5002948716" evidence="1">
    <location>
        <begin position="23"/>
        <end position="291"/>
    </location>
</feature>
<evidence type="ECO:0000313" key="3">
    <source>
        <dbReference type="Proteomes" id="UP000009080"/>
    </source>
</evidence>
<dbReference type="KEGG" id="ttu:TERTU_2672"/>
<dbReference type="Proteomes" id="UP000009080">
    <property type="component" value="Chromosome"/>
</dbReference>
<sequence length="291" mass="31861">MFKKTALGIAAISVLALNVARADYVAEYESVDVPSPSVMLHLPYLDLDTVKSATFKAVFPTDFNSNPLLAKSIKNFKLTFENAAPLVVPELKLADGNSGNPGPYCNGQRYIADVNHQWAFQALSVAVCVNVDRGDGEAPFEYSIAVKTSNNWTGTSPYYPPFDLVRGPGYAQNVTPNPLADTLRLDVAGKSLQINLLKEWRDTNEPQTSMPNAGYQLKLSWLGHGDRTLSLPIAGPEFDAVALTHEQFDPTIELGMLRLKLVDMAGNEFEAPEVFDLRQLLEDAYGPIQGL</sequence>
<reference evidence="2 3" key="1">
    <citation type="journal article" date="2009" name="PLoS ONE">
        <title>The complete genome of Teredinibacter turnerae T7901: an intracellular endosymbiont of marine wood-boring bivalves (shipworms).</title>
        <authorList>
            <person name="Yang J.C."/>
            <person name="Madupu R."/>
            <person name="Durkin A.S."/>
            <person name="Ekborg N.A."/>
            <person name="Pedamallu C.S."/>
            <person name="Hostetler J.B."/>
            <person name="Radune D."/>
            <person name="Toms B.S."/>
            <person name="Henrissat B."/>
            <person name="Coutinho P.M."/>
            <person name="Schwarz S."/>
            <person name="Field L."/>
            <person name="Trindade-Silva A.E."/>
            <person name="Soares C.A.G."/>
            <person name="Elshahawi S."/>
            <person name="Hanora A."/>
            <person name="Schmidt E.W."/>
            <person name="Haygood M.G."/>
            <person name="Posfai J."/>
            <person name="Benner J."/>
            <person name="Madinger C."/>
            <person name="Nove J."/>
            <person name="Anton B."/>
            <person name="Chaudhary K."/>
            <person name="Foster J."/>
            <person name="Holman A."/>
            <person name="Kumar S."/>
            <person name="Lessard P.A."/>
            <person name="Luyten Y.A."/>
            <person name="Slatko B."/>
            <person name="Wood N."/>
            <person name="Wu B."/>
            <person name="Teplitski M."/>
            <person name="Mougous J.D."/>
            <person name="Ward N."/>
            <person name="Eisen J.A."/>
            <person name="Badger J.H."/>
            <person name="Distel D.L."/>
        </authorList>
    </citation>
    <scope>NUCLEOTIDE SEQUENCE [LARGE SCALE GENOMIC DNA]</scope>
    <source>
        <strain evidence="3">ATCC 39867 / T7901</strain>
    </source>
</reference>
<dbReference type="RefSeq" id="WP_015817050.1">
    <property type="nucleotide sequence ID" value="NC_012997.1"/>
</dbReference>
<feature type="signal peptide" evidence="1">
    <location>
        <begin position="1"/>
        <end position="22"/>
    </location>
</feature>
<proteinExistence type="predicted"/>
<dbReference type="eggNOG" id="ENOG5030T2R">
    <property type="taxonomic scope" value="Bacteria"/>
</dbReference>
<dbReference type="HOGENOM" id="CLU_965641_0_0_6"/>
<evidence type="ECO:0000256" key="1">
    <source>
        <dbReference type="SAM" id="SignalP"/>
    </source>
</evidence>
<keyword evidence="3" id="KW-1185">Reference proteome</keyword>
<gene>
    <name evidence="2" type="ordered locus">TERTU_2672</name>
</gene>
<dbReference type="OrthoDB" id="5699594at2"/>
<name>C5BLZ6_TERTT</name>
<evidence type="ECO:0000313" key="2">
    <source>
        <dbReference type="EMBL" id="ACR10938.1"/>
    </source>
</evidence>
<dbReference type="EMBL" id="CP001614">
    <property type="protein sequence ID" value="ACR10938.1"/>
    <property type="molecule type" value="Genomic_DNA"/>
</dbReference>
<organism evidence="2 3">
    <name type="scientific">Teredinibacter turnerae (strain ATCC 39867 / T7901)</name>
    <dbReference type="NCBI Taxonomy" id="377629"/>
    <lineage>
        <taxon>Bacteria</taxon>
        <taxon>Pseudomonadati</taxon>
        <taxon>Pseudomonadota</taxon>
        <taxon>Gammaproteobacteria</taxon>
        <taxon>Cellvibrionales</taxon>
        <taxon>Cellvibrionaceae</taxon>
        <taxon>Teredinibacter</taxon>
    </lineage>
</organism>
<accession>C5BLZ6</accession>
<protein>
    <submittedName>
        <fullName evidence="2">Uncharacterized protein</fullName>
    </submittedName>
</protein>
<dbReference type="AlphaFoldDB" id="C5BLZ6"/>
<keyword evidence="1" id="KW-0732">Signal</keyword>